<evidence type="ECO:0000256" key="3">
    <source>
        <dbReference type="ARBA" id="ARBA00022598"/>
    </source>
</evidence>
<dbReference type="SUPFAM" id="SSF54368">
    <property type="entry name" value="Glutamine synthetase, N-terminal domain"/>
    <property type="match status" value="1"/>
</dbReference>
<organism evidence="11 12">
    <name type="scientific">Thalassobaculum fulvum</name>
    <dbReference type="NCBI Taxonomy" id="1633335"/>
    <lineage>
        <taxon>Bacteria</taxon>
        <taxon>Pseudomonadati</taxon>
        <taxon>Pseudomonadota</taxon>
        <taxon>Alphaproteobacteria</taxon>
        <taxon>Rhodospirillales</taxon>
        <taxon>Thalassobaculaceae</taxon>
        <taxon>Thalassobaculum</taxon>
    </lineage>
</organism>
<dbReference type="InterPro" id="IPR036651">
    <property type="entry name" value="Gln_synt_N_sf"/>
</dbReference>
<evidence type="ECO:0000256" key="7">
    <source>
        <dbReference type="PROSITE-ProRule" id="PRU01330"/>
    </source>
</evidence>
<keyword evidence="5" id="KW-0067">ATP-binding</keyword>
<sequence length="478" mass="51754">MVCSEIINRHACPMSPEGTSGSDASPRLIAQSFLDQHPDVATIDILLPDISGVVRGKRIGRDQLPGIFEEGAAFPASVFGTDVTGDSVEETGLVWELGDADYPCRPVPGTLVPVPWTARQTAQVMLTMTDPNGVPFFAEPRVVLQRVFDRYRARGLTPVVALELEFYLIDRKREDHAPPIPAVSPVTGARQATTQVYGLDELDDFEAVLDDVANACRLQQIPAGAASAEYAPGQFEINLTHEADPVRAADHAIMLKRAVKGVARAHGMNATFMAKPFSEDSGNGLHIHTSVLDADGNNIFADPDGGKLGSPTLEHAIGGLAATLSDCMALFAPTANAYKRLRPHNYVPMSACWGYNNRTCAFRVPAGSAAATRIEHRVAGADANPYLVAAAVLAGILHGIETRAEAPPPIDGNAYETEKPSVPKTWVEALDRFASSDFVAEWFGEGFRRVFHAVKEGERRDFEAEVTPLEWRWYLTTV</sequence>
<gene>
    <name evidence="11" type="ORF">GCM10017083_41660</name>
</gene>
<dbReference type="EMBL" id="BMZS01000010">
    <property type="protein sequence ID" value="GHD58542.1"/>
    <property type="molecule type" value="Genomic_DNA"/>
</dbReference>
<keyword evidence="12" id="KW-1185">Reference proteome</keyword>
<evidence type="ECO:0000256" key="2">
    <source>
        <dbReference type="ARBA" id="ARBA00003117"/>
    </source>
</evidence>
<evidence type="ECO:0000313" key="12">
    <source>
        <dbReference type="Proteomes" id="UP000630353"/>
    </source>
</evidence>
<proteinExistence type="inferred from homology"/>
<dbReference type="PROSITE" id="PS51987">
    <property type="entry name" value="GS_CATALYTIC"/>
    <property type="match status" value="1"/>
</dbReference>
<dbReference type="InterPro" id="IPR008147">
    <property type="entry name" value="Gln_synt_N"/>
</dbReference>
<comment type="function">
    <text evidence="2">Catalyzes the ATP-dependent biosynthesis of glutamine from glutamate and ammonia.</text>
</comment>
<dbReference type="PANTHER" id="PTHR43785:SF12">
    <property type="entry name" value="TYPE-1 GLUTAMINE SYNTHETASE 2"/>
    <property type="match status" value="1"/>
</dbReference>
<evidence type="ECO:0000256" key="8">
    <source>
        <dbReference type="RuleBase" id="RU000384"/>
    </source>
</evidence>
<accession>A0A918XV30</accession>
<keyword evidence="4" id="KW-0547">Nucleotide-binding</keyword>
<dbReference type="SUPFAM" id="SSF55931">
    <property type="entry name" value="Glutamine synthetase/guanido kinase"/>
    <property type="match status" value="1"/>
</dbReference>
<comment type="cofactor">
    <cofactor evidence="1">
        <name>Mg(2+)</name>
        <dbReference type="ChEBI" id="CHEBI:18420"/>
    </cofactor>
</comment>
<keyword evidence="3" id="KW-0436">Ligase</keyword>
<dbReference type="Pfam" id="PF00120">
    <property type="entry name" value="Gln-synt_C"/>
    <property type="match status" value="1"/>
</dbReference>
<protein>
    <submittedName>
        <fullName evidence="11">Glutamine synthetase</fullName>
    </submittedName>
</protein>
<dbReference type="GO" id="GO:0006598">
    <property type="term" value="P:polyamine catabolic process"/>
    <property type="evidence" value="ECO:0007669"/>
    <property type="project" value="TreeGrafter"/>
</dbReference>
<dbReference type="GO" id="GO:0004356">
    <property type="term" value="F:glutamine synthetase activity"/>
    <property type="evidence" value="ECO:0007669"/>
    <property type="project" value="InterPro"/>
</dbReference>
<evidence type="ECO:0000259" key="10">
    <source>
        <dbReference type="PROSITE" id="PS51987"/>
    </source>
</evidence>
<dbReference type="AlphaFoldDB" id="A0A918XV30"/>
<dbReference type="InterPro" id="IPR008146">
    <property type="entry name" value="Gln_synth_cat_dom"/>
</dbReference>
<feature type="domain" description="GS beta-grasp" evidence="9">
    <location>
        <begin position="38"/>
        <end position="133"/>
    </location>
</feature>
<evidence type="ECO:0000256" key="4">
    <source>
        <dbReference type="ARBA" id="ARBA00022741"/>
    </source>
</evidence>
<feature type="domain" description="GS catalytic" evidence="10">
    <location>
        <begin position="140"/>
        <end position="478"/>
    </location>
</feature>
<reference evidence="11" key="1">
    <citation type="journal article" date="2014" name="Int. J. Syst. Evol. Microbiol.">
        <title>Complete genome sequence of Corynebacterium casei LMG S-19264T (=DSM 44701T), isolated from a smear-ripened cheese.</title>
        <authorList>
            <consortium name="US DOE Joint Genome Institute (JGI-PGF)"/>
            <person name="Walter F."/>
            <person name="Albersmeier A."/>
            <person name="Kalinowski J."/>
            <person name="Ruckert C."/>
        </authorList>
    </citation>
    <scope>NUCLEOTIDE SEQUENCE</scope>
    <source>
        <strain evidence="11">KCTC 42651</strain>
    </source>
</reference>
<evidence type="ECO:0000256" key="6">
    <source>
        <dbReference type="ARBA" id="ARBA00023231"/>
    </source>
</evidence>
<dbReference type="PROSITE" id="PS51986">
    <property type="entry name" value="GS_BETA_GRASP"/>
    <property type="match status" value="1"/>
</dbReference>
<keyword evidence="6" id="KW-0535">Nitrogen fixation</keyword>
<comment type="caution">
    <text evidence="11">The sequence shown here is derived from an EMBL/GenBank/DDBJ whole genome shotgun (WGS) entry which is preliminary data.</text>
</comment>
<dbReference type="GO" id="GO:0005524">
    <property type="term" value="F:ATP binding"/>
    <property type="evidence" value="ECO:0007669"/>
    <property type="project" value="UniProtKB-KW"/>
</dbReference>
<evidence type="ECO:0000313" key="11">
    <source>
        <dbReference type="EMBL" id="GHD58542.1"/>
    </source>
</evidence>
<dbReference type="Proteomes" id="UP000630353">
    <property type="component" value="Unassembled WGS sequence"/>
</dbReference>
<dbReference type="Gene3D" id="3.10.20.70">
    <property type="entry name" value="Glutamine synthetase, N-terminal domain"/>
    <property type="match status" value="1"/>
</dbReference>
<name>A0A918XV30_9PROT</name>
<dbReference type="InterPro" id="IPR014746">
    <property type="entry name" value="Gln_synth/guanido_kin_cat_dom"/>
</dbReference>
<dbReference type="PANTHER" id="PTHR43785">
    <property type="entry name" value="GAMMA-GLUTAMYLPUTRESCINE SYNTHETASE"/>
    <property type="match status" value="1"/>
</dbReference>
<dbReference type="GO" id="GO:0006542">
    <property type="term" value="P:glutamine biosynthetic process"/>
    <property type="evidence" value="ECO:0007669"/>
    <property type="project" value="InterPro"/>
</dbReference>
<evidence type="ECO:0000256" key="1">
    <source>
        <dbReference type="ARBA" id="ARBA00001946"/>
    </source>
</evidence>
<reference evidence="11" key="2">
    <citation type="submission" date="2020-09" db="EMBL/GenBank/DDBJ databases">
        <authorList>
            <person name="Sun Q."/>
            <person name="Kim S."/>
        </authorList>
    </citation>
    <scope>NUCLEOTIDE SEQUENCE</scope>
    <source>
        <strain evidence="11">KCTC 42651</strain>
    </source>
</reference>
<dbReference type="SMART" id="SM01230">
    <property type="entry name" value="Gln-synt_C"/>
    <property type="match status" value="1"/>
</dbReference>
<evidence type="ECO:0000256" key="5">
    <source>
        <dbReference type="ARBA" id="ARBA00022840"/>
    </source>
</evidence>
<evidence type="ECO:0000259" key="9">
    <source>
        <dbReference type="PROSITE" id="PS51986"/>
    </source>
</evidence>
<comment type="similarity">
    <text evidence="7 8">Belongs to the glutamine synthetase family.</text>
</comment>
<dbReference type="Gene3D" id="3.30.590.10">
    <property type="entry name" value="Glutamine synthetase/guanido kinase, catalytic domain"/>
    <property type="match status" value="1"/>
</dbReference>